<dbReference type="GeneID" id="29069195"/>
<evidence type="ECO:0000313" key="2">
    <source>
        <dbReference type="Proteomes" id="UP000203302"/>
    </source>
</evidence>
<dbReference type="RefSeq" id="YP_009293041.1">
    <property type="nucleotide sequence ID" value="NC_031127.1"/>
</dbReference>
<accession>A0A1B2ID65</accession>
<organism evidence="1 2">
    <name type="scientific">Erwinia phage vB_EamM_Huxley</name>
    <dbReference type="NCBI Taxonomy" id="1883373"/>
    <lineage>
        <taxon>Viruses</taxon>
        <taxon>Duplodnaviria</taxon>
        <taxon>Heunggongvirae</taxon>
        <taxon>Uroviricota</taxon>
        <taxon>Caudoviricetes</taxon>
        <taxon>Chimalliviridae</taxon>
        <taxon>Machinavirus</taxon>
        <taxon>Machinavirus machina</taxon>
    </lineage>
</organism>
<dbReference type="KEGG" id="vg:29069195"/>
<evidence type="ECO:0000313" key="1">
    <source>
        <dbReference type="EMBL" id="ANZ49155.1"/>
    </source>
</evidence>
<proteinExistence type="predicted"/>
<dbReference type="EMBL" id="KX397368">
    <property type="protein sequence ID" value="ANZ49155.1"/>
    <property type="molecule type" value="Genomic_DNA"/>
</dbReference>
<reference evidence="2" key="1">
    <citation type="submission" date="2016-06" db="EMBL/GenBank/DDBJ databases">
        <authorList>
            <person name="Berg J.A."/>
            <person name="Grossarth S.E."/>
            <person name="Jarvis T.M."/>
            <person name="Merrill B.D."/>
            <person name="Breakwell D.P."/>
            <person name="Hope S."/>
            <person name="Grose J.H."/>
        </authorList>
    </citation>
    <scope>NUCLEOTIDE SEQUENCE [LARGE SCALE GENOMIC DNA]</scope>
</reference>
<protein>
    <submittedName>
        <fullName evidence="1">Uncharacterized protein</fullName>
    </submittedName>
</protein>
<gene>
    <name evidence="1" type="ORF">HUXLEY_73</name>
</gene>
<sequence>MSFRQAALLLLTFIENRGTRMLETTSFAFKMETIIHPVMVFKSPTRPQIKLFVMLEDLEAALLELGSRDYRGPITIRLATPFYGKETYANSRMDGIVFDVEHRTVSTAVITDSVELFTFSRRTFTTYLRELIKEINKDKQS</sequence>
<name>A0A1B2ID65_9CAUD</name>
<dbReference type="Proteomes" id="UP000203302">
    <property type="component" value="Segment"/>
</dbReference>